<evidence type="ECO:0000313" key="1">
    <source>
        <dbReference type="EMBL" id="KAJ8681517.1"/>
    </source>
</evidence>
<comment type="caution">
    <text evidence="1">The sequence shown here is derived from an EMBL/GenBank/DDBJ whole genome shotgun (WGS) entry which is preliminary data.</text>
</comment>
<accession>A0ACC2PDX9</accession>
<proteinExistence type="predicted"/>
<dbReference type="EMBL" id="CM056741">
    <property type="protein sequence ID" value="KAJ8681517.1"/>
    <property type="molecule type" value="Genomic_DNA"/>
</dbReference>
<organism evidence="1 2">
    <name type="scientific">Eretmocerus hayati</name>
    <dbReference type="NCBI Taxonomy" id="131215"/>
    <lineage>
        <taxon>Eukaryota</taxon>
        <taxon>Metazoa</taxon>
        <taxon>Ecdysozoa</taxon>
        <taxon>Arthropoda</taxon>
        <taxon>Hexapoda</taxon>
        <taxon>Insecta</taxon>
        <taxon>Pterygota</taxon>
        <taxon>Neoptera</taxon>
        <taxon>Endopterygota</taxon>
        <taxon>Hymenoptera</taxon>
        <taxon>Apocrita</taxon>
        <taxon>Proctotrupomorpha</taxon>
        <taxon>Chalcidoidea</taxon>
        <taxon>Aphelinidae</taxon>
        <taxon>Aphelininae</taxon>
        <taxon>Eretmocerus</taxon>
    </lineage>
</organism>
<protein>
    <submittedName>
        <fullName evidence="1">Uncharacterized protein</fullName>
    </submittedName>
</protein>
<gene>
    <name evidence="1" type="ORF">QAD02_017309</name>
</gene>
<dbReference type="Proteomes" id="UP001239111">
    <property type="component" value="Chromosome 1"/>
</dbReference>
<name>A0ACC2PDX9_9HYME</name>
<reference evidence="1" key="1">
    <citation type="submission" date="2023-04" db="EMBL/GenBank/DDBJ databases">
        <title>A chromosome-level genome assembly of the parasitoid wasp Eretmocerus hayati.</title>
        <authorList>
            <person name="Zhong Y."/>
            <person name="Liu S."/>
            <person name="Liu Y."/>
        </authorList>
    </citation>
    <scope>NUCLEOTIDE SEQUENCE</scope>
    <source>
        <strain evidence="1">ZJU_SS_LIU_2023</strain>
    </source>
</reference>
<sequence>MEQPDSRCCGVRELDLTLQPHVIPRYKTRLPLATQQLRLRSLIQVIGHNLRRDGKEKRFWFYFTLHRTSMSSPLYTSEAVNNANPKWATLDSSTLRATGHSAANEVVLRLWNRVIKDNILSDTVVFAWGISLTGLSYIGPKLPNNLKTILRDNSLIFHIHGGYYAPPFCFTIDPDYKRYLVMAINATEVRDSYSVSKLSNLRSKMQALKQQTDAAASLKERIASGNTVSFPKYQQSTLSRLYQPQIVNQEKKFEIQRIRKDLEIAKFRAKLLEQERVRKMTEVRLLNQSHIDISEANTDHGSDLMARYRELHKDIERLNEWRQNHIDLRETYLHKTACLAYRRRQLISELNAIYPINKEQEDKYTINNVHLPDSEKLSSSNDTHVAVALGYVAHTTQMIANFLNVPTRYPIIHYGSRSKIIDHINENLPDSDREFPLFARTKDKLQFHYAVYLMNKNIAQLRWYCGLPTSDLRSTLLNLSGLISTQSSHVLDSTKRTLSGSSLDVTMEMNKFSLPYKPVPKLLSEKHHRSSKSISQFKGPKTQLGSSLDQGLDQSMLPQFLTQCKRICKSEESAIDDSALAGTEQRHIASSCETFTKSKFETVRDTTDTLYDSAKEADDTMPVANDIEIMTPMSVSKPKVDLECRKNSIPVRQRSSNSVSSCEMALGGSLIDGEDSLNGHCITKNDDDNVLKSKEGGFDDNDSLVIQHSGDFLNKDNRDEGQSINVPSEEQILLQNSLYNAVSMMVQETILQTTHKNDNSGVSQKYSNETACDTSVEDRISDIKDQANQITTSSEYMNSIRRSSENVYARTEALANKTTSFKVMRPRL</sequence>
<keyword evidence="2" id="KW-1185">Reference proteome</keyword>
<evidence type="ECO:0000313" key="2">
    <source>
        <dbReference type="Proteomes" id="UP001239111"/>
    </source>
</evidence>